<dbReference type="CDD" id="cd03801">
    <property type="entry name" value="GT4_PimA-like"/>
    <property type="match status" value="1"/>
</dbReference>
<proteinExistence type="predicted"/>
<sequence length="413" mass="42550">MTTTTTAHHPAAAAAPSFPRVAYLSADPGVPVFGSKGASVHVQEIVRSLRTRGSAVGLYATRTGDLLPPDLADVTVRHIPVDGGGRDLAPAARTALRERNQAAAASQLAGHVMADGADLVYERYSLFSTALAQVCSTLRIPGVLEVNAPLIEEQATHRHLVDEAGARHTLRTQVAAAAVVACVSQPVADWVLGHCPGAADKVLVTPNGVNTARIAPDTGVPAGDELPTVLFVGTLKPWHGTDVLLDAAARADRAWRVRIVGDGPEGPALAGQAQRLGLDVDFRGAVAPHEVPAALRGAAVAVAPYPADVGATGQYFSPLKVYEYAAAGLPVVASRVGQVPVAVRHGHTGLLVPPSDPTSLARAIDTLVADPAGARAMGLAGRELMVREHSWDAVLGRILAPLQAVPSGQAVPA</sequence>
<dbReference type="RefSeq" id="WP_141783476.1">
    <property type="nucleotide sequence ID" value="NZ_BAAAIK010000003.1"/>
</dbReference>
<dbReference type="GO" id="GO:0016757">
    <property type="term" value="F:glycosyltransferase activity"/>
    <property type="evidence" value="ECO:0007669"/>
    <property type="project" value="UniProtKB-KW"/>
</dbReference>
<dbReference type="PANTHER" id="PTHR12526">
    <property type="entry name" value="GLYCOSYLTRANSFERASE"/>
    <property type="match status" value="1"/>
</dbReference>
<keyword evidence="2 4" id="KW-0808">Transferase</keyword>
<dbReference type="PANTHER" id="PTHR12526:SF510">
    <property type="entry name" value="D-INOSITOL 3-PHOSPHATE GLYCOSYLTRANSFERASE"/>
    <property type="match status" value="1"/>
</dbReference>
<evidence type="ECO:0000256" key="1">
    <source>
        <dbReference type="ARBA" id="ARBA00022676"/>
    </source>
</evidence>
<organism evidence="4 5">
    <name type="scientific">Ornithinicoccus hortensis</name>
    <dbReference type="NCBI Taxonomy" id="82346"/>
    <lineage>
        <taxon>Bacteria</taxon>
        <taxon>Bacillati</taxon>
        <taxon>Actinomycetota</taxon>
        <taxon>Actinomycetes</taxon>
        <taxon>Micrococcales</taxon>
        <taxon>Intrasporangiaceae</taxon>
        <taxon>Ornithinicoccus</taxon>
    </lineage>
</organism>
<protein>
    <submittedName>
        <fullName evidence="4">Glycosyltransferase involved in cell wall biosynthesis</fullName>
    </submittedName>
</protein>
<evidence type="ECO:0000259" key="3">
    <source>
        <dbReference type="Pfam" id="PF13439"/>
    </source>
</evidence>
<dbReference type="Pfam" id="PF13692">
    <property type="entry name" value="Glyco_trans_1_4"/>
    <property type="match status" value="1"/>
</dbReference>
<keyword evidence="1" id="KW-0328">Glycosyltransferase</keyword>
<evidence type="ECO:0000256" key="2">
    <source>
        <dbReference type="ARBA" id="ARBA00022679"/>
    </source>
</evidence>
<dbReference type="InterPro" id="IPR028098">
    <property type="entry name" value="Glyco_trans_4-like_N"/>
</dbReference>
<evidence type="ECO:0000313" key="5">
    <source>
        <dbReference type="Proteomes" id="UP000319516"/>
    </source>
</evidence>
<keyword evidence="5" id="KW-1185">Reference proteome</keyword>
<evidence type="ECO:0000313" key="4">
    <source>
        <dbReference type="EMBL" id="TQL49190.1"/>
    </source>
</evidence>
<dbReference type="OrthoDB" id="9790710at2"/>
<name>A0A542YM72_9MICO</name>
<dbReference type="SUPFAM" id="SSF53756">
    <property type="entry name" value="UDP-Glycosyltransferase/glycogen phosphorylase"/>
    <property type="match status" value="1"/>
</dbReference>
<reference evidence="4 5" key="1">
    <citation type="submission" date="2019-06" db="EMBL/GenBank/DDBJ databases">
        <title>Sequencing the genomes of 1000 actinobacteria strains.</title>
        <authorList>
            <person name="Klenk H.-P."/>
        </authorList>
    </citation>
    <scope>NUCLEOTIDE SEQUENCE [LARGE SCALE GENOMIC DNA]</scope>
    <source>
        <strain evidence="4 5">DSM 12335</strain>
    </source>
</reference>
<dbReference type="AlphaFoldDB" id="A0A542YM72"/>
<comment type="caution">
    <text evidence="4">The sequence shown here is derived from an EMBL/GenBank/DDBJ whole genome shotgun (WGS) entry which is preliminary data.</text>
</comment>
<accession>A0A542YM72</accession>
<gene>
    <name evidence="4" type="ORF">FB467_0255</name>
</gene>
<feature type="domain" description="Glycosyltransferase subfamily 4-like N-terminal" evidence="3">
    <location>
        <begin position="37"/>
        <end position="213"/>
    </location>
</feature>
<dbReference type="EMBL" id="VFOP01000001">
    <property type="protein sequence ID" value="TQL49190.1"/>
    <property type="molecule type" value="Genomic_DNA"/>
</dbReference>
<dbReference type="Proteomes" id="UP000319516">
    <property type="component" value="Unassembled WGS sequence"/>
</dbReference>
<dbReference type="Gene3D" id="3.40.50.2000">
    <property type="entry name" value="Glycogen Phosphorylase B"/>
    <property type="match status" value="2"/>
</dbReference>
<dbReference type="Pfam" id="PF13439">
    <property type="entry name" value="Glyco_transf_4"/>
    <property type="match status" value="1"/>
</dbReference>